<dbReference type="PANTHER" id="PTHR47966">
    <property type="entry name" value="BETA-SITE APP-CLEAVING ENZYME, ISOFORM A-RELATED"/>
    <property type="match status" value="1"/>
</dbReference>
<evidence type="ECO:0000256" key="3">
    <source>
        <dbReference type="PIRSR" id="PIRSR601461-1"/>
    </source>
</evidence>
<organism evidence="8 9">
    <name type="scientific">Roridomyces roridus</name>
    <dbReference type="NCBI Taxonomy" id="1738132"/>
    <lineage>
        <taxon>Eukaryota</taxon>
        <taxon>Fungi</taxon>
        <taxon>Dikarya</taxon>
        <taxon>Basidiomycota</taxon>
        <taxon>Agaricomycotina</taxon>
        <taxon>Agaricomycetes</taxon>
        <taxon>Agaricomycetidae</taxon>
        <taxon>Agaricales</taxon>
        <taxon>Marasmiineae</taxon>
        <taxon>Mycenaceae</taxon>
        <taxon>Roridomyces</taxon>
    </lineage>
</organism>
<evidence type="ECO:0000259" key="7">
    <source>
        <dbReference type="PROSITE" id="PS51767"/>
    </source>
</evidence>
<dbReference type="InterPro" id="IPR033121">
    <property type="entry name" value="PEPTIDASE_A1"/>
</dbReference>
<gene>
    <name evidence="8" type="ORF">FB45DRAFT_737023</name>
</gene>
<keyword evidence="5" id="KW-0378">Hydrolase</keyword>
<feature type="active site" evidence="3">
    <location>
        <position position="269"/>
    </location>
</feature>
<dbReference type="PANTHER" id="PTHR47966:SF51">
    <property type="entry name" value="BETA-SITE APP-CLEAVING ENZYME, ISOFORM A-RELATED"/>
    <property type="match status" value="1"/>
</dbReference>
<dbReference type="SUPFAM" id="SSF50630">
    <property type="entry name" value="Acid proteases"/>
    <property type="match status" value="1"/>
</dbReference>
<dbReference type="AlphaFoldDB" id="A0AAD7CCD8"/>
<dbReference type="EMBL" id="JARKIF010000003">
    <property type="protein sequence ID" value="KAJ7644665.1"/>
    <property type="molecule type" value="Genomic_DNA"/>
</dbReference>
<keyword evidence="6" id="KW-0732">Signal</keyword>
<keyword evidence="2 5" id="KW-0064">Aspartyl protease</keyword>
<dbReference type="InterPro" id="IPR021109">
    <property type="entry name" value="Peptidase_aspartic_dom_sf"/>
</dbReference>
<evidence type="ECO:0000313" key="8">
    <source>
        <dbReference type="EMBL" id="KAJ7644665.1"/>
    </source>
</evidence>
<dbReference type="Pfam" id="PF00026">
    <property type="entry name" value="Asp"/>
    <property type="match status" value="1"/>
</dbReference>
<dbReference type="GO" id="GO:0004190">
    <property type="term" value="F:aspartic-type endopeptidase activity"/>
    <property type="evidence" value="ECO:0007669"/>
    <property type="project" value="UniProtKB-KW"/>
</dbReference>
<evidence type="ECO:0000256" key="6">
    <source>
        <dbReference type="SAM" id="SignalP"/>
    </source>
</evidence>
<dbReference type="CDD" id="cd05471">
    <property type="entry name" value="pepsin_like"/>
    <property type="match status" value="1"/>
</dbReference>
<feature type="chain" id="PRO_5042068409" evidence="6">
    <location>
        <begin position="21"/>
        <end position="387"/>
    </location>
</feature>
<feature type="signal peptide" evidence="6">
    <location>
        <begin position="1"/>
        <end position="20"/>
    </location>
</feature>
<dbReference type="PRINTS" id="PR00792">
    <property type="entry name" value="PEPSIN"/>
</dbReference>
<sequence>MIPSLALVLATSVTAAFATAQHAHSDFKVTLSSTSGGASGRRARIAASNPTSSEPLLEYFNGTDLQWYGNVSVGTPPQVFAVVFDTGSPSFEIPGTACGAPCATQHKFDSSASSTFFDLDFPSTIEFGTGIGVDPVVGDNWKLWLEEVADVVQIADLELPLGAFFLIVNQTTTFSPDPFDGIFGLSPQSGIFDSAGYDAVFGMFFSPHSVGGAGEMTLGGVDTTKFTGDLMYSPIVDADQGSWQIESLGISVNGQVERSLQQNLTLIFDSGTSNILFEQPVAEAIYAQISPDIKANPEEPGTYGIACSRIASLPAEIEITFAGSPNFKMTIPSSELSVGPFPGNPELCQTLINVSLGYNLIGLSLFKHYYSVWDIAGQRMGFAPNGF</sequence>
<feature type="active site" evidence="3">
    <location>
        <position position="85"/>
    </location>
</feature>
<dbReference type="Proteomes" id="UP001221142">
    <property type="component" value="Unassembled WGS sequence"/>
</dbReference>
<dbReference type="Gene3D" id="2.40.70.10">
    <property type="entry name" value="Acid Proteases"/>
    <property type="match status" value="2"/>
</dbReference>
<dbReference type="InterPro" id="IPR001461">
    <property type="entry name" value="Aspartic_peptidase_A1"/>
</dbReference>
<comment type="caution">
    <text evidence="8">The sequence shown here is derived from an EMBL/GenBank/DDBJ whole genome shotgun (WGS) entry which is preliminary data.</text>
</comment>
<dbReference type="InterPro" id="IPR001969">
    <property type="entry name" value="Aspartic_peptidase_AS"/>
</dbReference>
<protein>
    <submittedName>
        <fullName evidence="8">Aspartic peptidase domain-containing protein</fullName>
    </submittedName>
</protein>
<dbReference type="PROSITE" id="PS51767">
    <property type="entry name" value="PEPTIDASE_A1"/>
    <property type="match status" value="1"/>
</dbReference>
<evidence type="ECO:0000256" key="5">
    <source>
        <dbReference type="RuleBase" id="RU000454"/>
    </source>
</evidence>
<dbReference type="PROSITE" id="PS00141">
    <property type="entry name" value="ASP_PROTEASE"/>
    <property type="match status" value="1"/>
</dbReference>
<keyword evidence="4" id="KW-1015">Disulfide bond</keyword>
<evidence type="ECO:0000256" key="4">
    <source>
        <dbReference type="PIRSR" id="PIRSR601461-2"/>
    </source>
</evidence>
<evidence type="ECO:0000313" key="9">
    <source>
        <dbReference type="Proteomes" id="UP001221142"/>
    </source>
</evidence>
<keyword evidence="5" id="KW-0645">Protease</keyword>
<keyword evidence="9" id="KW-1185">Reference proteome</keyword>
<reference evidence="8" key="1">
    <citation type="submission" date="2023-03" db="EMBL/GenBank/DDBJ databases">
        <title>Massive genome expansion in bonnet fungi (Mycena s.s.) driven by repeated elements and novel gene families across ecological guilds.</title>
        <authorList>
            <consortium name="Lawrence Berkeley National Laboratory"/>
            <person name="Harder C.B."/>
            <person name="Miyauchi S."/>
            <person name="Viragh M."/>
            <person name="Kuo A."/>
            <person name="Thoen E."/>
            <person name="Andreopoulos B."/>
            <person name="Lu D."/>
            <person name="Skrede I."/>
            <person name="Drula E."/>
            <person name="Henrissat B."/>
            <person name="Morin E."/>
            <person name="Kohler A."/>
            <person name="Barry K."/>
            <person name="LaButti K."/>
            <person name="Morin E."/>
            <person name="Salamov A."/>
            <person name="Lipzen A."/>
            <person name="Mereny Z."/>
            <person name="Hegedus B."/>
            <person name="Baldrian P."/>
            <person name="Stursova M."/>
            <person name="Weitz H."/>
            <person name="Taylor A."/>
            <person name="Grigoriev I.V."/>
            <person name="Nagy L.G."/>
            <person name="Martin F."/>
            <person name="Kauserud H."/>
        </authorList>
    </citation>
    <scope>NUCLEOTIDE SEQUENCE</scope>
    <source>
        <strain evidence="8">9284</strain>
    </source>
</reference>
<proteinExistence type="inferred from homology"/>
<accession>A0AAD7CCD8</accession>
<evidence type="ECO:0000256" key="1">
    <source>
        <dbReference type="ARBA" id="ARBA00007447"/>
    </source>
</evidence>
<dbReference type="GO" id="GO:0006508">
    <property type="term" value="P:proteolysis"/>
    <property type="evidence" value="ECO:0007669"/>
    <property type="project" value="UniProtKB-KW"/>
</dbReference>
<name>A0AAD7CCD8_9AGAR</name>
<evidence type="ECO:0000256" key="2">
    <source>
        <dbReference type="ARBA" id="ARBA00022750"/>
    </source>
</evidence>
<feature type="disulfide bond" evidence="4">
    <location>
        <begin position="98"/>
        <end position="102"/>
    </location>
</feature>
<dbReference type="InterPro" id="IPR034164">
    <property type="entry name" value="Pepsin-like_dom"/>
</dbReference>
<comment type="similarity">
    <text evidence="1 5">Belongs to the peptidase A1 family.</text>
</comment>
<feature type="domain" description="Peptidase A1" evidence="7">
    <location>
        <begin position="67"/>
        <end position="383"/>
    </location>
</feature>